<dbReference type="InterPro" id="IPR027417">
    <property type="entry name" value="P-loop_NTPase"/>
</dbReference>
<evidence type="ECO:0000259" key="1">
    <source>
        <dbReference type="Pfam" id="PF04466"/>
    </source>
</evidence>
<sequence>MSVLQIQTPEVFAPLLEPARYKGVWGGRGSGKSWFFAELLLESCIIKPTRAVCIREVQKSIKQSVKLLLEDKIKLLNLERHFQIYEERIETKNGSLIIFQGMQNHTADSIKSLEGYDIAWCEEAQTISERSLRLLRPTIRKPGSELWFSWNPDNEEDPVDQLLRGPNRILEGAIVVQANYMDNPYFPNVLQQEMEIDKARDPSKYAHTWLGEYEKFAGGAVYGKEMVAAKEQGRICSVPYNPAVPVFTVWDLGYSKGNATSIGFGQMVGREPRIIDYYQNELEGIGHYLQVLKDRKYNYSIHVFPHDAGHASLRTGTTFVRQLEEMGLGKEGKDIIVLPTDSVETGIELVRQLLQQIWIDDKCTQLIRGLTKYHYEWDEERKIFGRKPYHDEHSNPADMMRYFATHLATMKAPIVRKPEESYYGGVFMGNDNGSWMG</sequence>
<dbReference type="Pfam" id="PF04466">
    <property type="entry name" value="Terminase_3"/>
    <property type="match status" value="1"/>
</dbReference>
<gene>
    <name evidence="2" type="ORF">E6Q11_01095</name>
</gene>
<accession>A0A5C7JB76</accession>
<protein>
    <submittedName>
        <fullName evidence="2">PBSX family phage terminase large subunit</fullName>
    </submittedName>
</protein>
<name>A0A5C7JB76_9BACT</name>
<evidence type="ECO:0000313" key="3">
    <source>
        <dbReference type="Proteomes" id="UP000321026"/>
    </source>
</evidence>
<reference evidence="2 3" key="1">
    <citation type="submission" date="2018-09" db="EMBL/GenBank/DDBJ databases">
        <title>Metagenome Assembled Genomes from an Advanced Water Purification Facility.</title>
        <authorList>
            <person name="Stamps B.W."/>
            <person name="Spear J.R."/>
        </authorList>
    </citation>
    <scope>NUCLEOTIDE SEQUENCE [LARGE SCALE GENOMIC DNA]</scope>
    <source>
        <strain evidence="2">Bin_63_2</strain>
    </source>
</reference>
<dbReference type="InterPro" id="IPR035412">
    <property type="entry name" value="Terminase_L_N"/>
</dbReference>
<dbReference type="EMBL" id="SSDS01000017">
    <property type="protein sequence ID" value="TXG78394.1"/>
    <property type="molecule type" value="Genomic_DNA"/>
</dbReference>
<dbReference type="InterPro" id="IPR052380">
    <property type="entry name" value="Viral_DNA_packaging_terminase"/>
</dbReference>
<organism evidence="2 3">
    <name type="scientific">Candidatus Dojkabacteria bacterium</name>
    <dbReference type="NCBI Taxonomy" id="2099670"/>
    <lineage>
        <taxon>Bacteria</taxon>
        <taxon>Candidatus Dojkabacteria</taxon>
    </lineage>
</organism>
<feature type="domain" description="Phage terminase large subunit N-terminal" evidence="1">
    <location>
        <begin position="21"/>
        <end position="212"/>
    </location>
</feature>
<comment type="caution">
    <text evidence="2">The sequence shown here is derived from an EMBL/GenBank/DDBJ whole genome shotgun (WGS) entry which is preliminary data.</text>
</comment>
<dbReference type="NCBIfam" id="TIGR01547">
    <property type="entry name" value="phage_term_2"/>
    <property type="match status" value="1"/>
</dbReference>
<dbReference type="Proteomes" id="UP000321026">
    <property type="component" value="Unassembled WGS sequence"/>
</dbReference>
<proteinExistence type="predicted"/>
<dbReference type="PANTHER" id="PTHR39184:SF1">
    <property type="entry name" value="PBSX PHAGE TERMINASE LARGE SUBUNIT"/>
    <property type="match status" value="1"/>
</dbReference>
<evidence type="ECO:0000313" key="2">
    <source>
        <dbReference type="EMBL" id="TXG78394.1"/>
    </source>
</evidence>
<dbReference type="Gene3D" id="3.30.420.280">
    <property type="match status" value="1"/>
</dbReference>
<dbReference type="AlphaFoldDB" id="A0A5C7JB76"/>
<dbReference type="InterPro" id="IPR006437">
    <property type="entry name" value="Phage_terminase_lsu"/>
</dbReference>
<dbReference type="Gene3D" id="3.40.50.300">
    <property type="entry name" value="P-loop containing nucleotide triphosphate hydrolases"/>
    <property type="match status" value="1"/>
</dbReference>
<dbReference type="PANTHER" id="PTHR39184">
    <property type="match status" value="1"/>
</dbReference>